<gene>
    <name evidence="2" type="primary">mftF</name>
    <name evidence="2" type="ORF">KKR91_08550</name>
</gene>
<dbReference type="Proteomes" id="UP000676885">
    <property type="component" value="Chromosome"/>
</dbReference>
<feature type="domain" description="Glycosyltransferase 2-like" evidence="1">
    <location>
        <begin position="87"/>
        <end position="199"/>
    </location>
</feature>
<keyword evidence="3" id="KW-1185">Reference proteome</keyword>
<evidence type="ECO:0000259" key="1">
    <source>
        <dbReference type="Pfam" id="PF00535"/>
    </source>
</evidence>
<dbReference type="InterPro" id="IPR029044">
    <property type="entry name" value="Nucleotide-diphossugar_trans"/>
</dbReference>
<accession>A0A975M292</accession>
<dbReference type="Gene3D" id="3.90.550.10">
    <property type="entry name" value="Spore Coat Polysaccharide Biosynthesis Protein SpsA, Chain A"/>
    <property type="match status" value="1"/>
</dbReference>
<evidence type="ECO:0000313" key="3">
    <source>
        <dbReference type="Proteomes" id="UP000676885"/>
    </source>
</evidence>
<sequence>MSLLPIGFRVRLAPDVRVSGGGTVLTGGAPLRVLFPGAAARALLENREFSVTDRRSRALADKLLGYGIAEPVTASLPPVSPAQVTYVVPVRDRPAALERLLHSIGSGKAVVVVDDASQDPDTIAEVAARHGADYLPLAENVGPAGARNAGLSRVLTPFVVFADSDMVLDPETVPQLLHHFADPLVALAAPRILGWNPGADRGWIFRYEDSRSSLDLGARSSLVHPRAKVSWLPAACLVGRVEALGSGFSPELRVAEDVDLVWALVRDGWRVRYDASVAARHEHRRELVPWLGRKAFYGTGAYELALRHGSNVAPAVLSPWSAAAMLALLAQRRWSVPAAAALAGWTTLRLASRLRRGPQPVVLAASLTGQGMLAALGQTSALLLRHWWPLTAVGVCVSRRIRRAALAAALADVVVEYVRTGTELDIVRFAVARRLDDLAYGAGVWLGAVRGRSLRALIPEITGRRT</sequence>
<dbReference type="RefSeq" id="WP_210228661.1">
    <property type="nucleotide sequence ID" value="NZ_CP076022.1"/>
</dbReference>
<dbReference type="InterPro" id="IPR001173">
    <property type="entry name" value="Glyco_trans_2-like"/>
</dbReference>
<evidence type="ECO:0000313" key="2">
    <source>
        <dbReference type="EMBL" id="QWC08620.1"/>
    </source>
</evidence>
<dbReference type="PANTHER" id="PTHR43646">
    <property type="entry name" value="GLYCOSYLTRANSFERASE"/>
    <property type="match status" value="1"/>
</dbReference>
<dbReference type="Pfam" id="PF00535">
    <property type="entry name" value="Glycos_transf_2"/>
    <property type="match status" value="1"/>
</dbReference>
<dbReference type="EMBL" id="CP076022">
    <property type="protein sequence ID" value="QWC08620.1"/>
    <property type="molecule type" value="Genomic_DNA"/>
</dbReference>
<dbReference type="SUPFAM" id="SSF53448">
    <property type="entry name" value="Nucleotide-diphospho-sugar transferases"/>
    <property type="match status" value="1"/>
</dbReference>
<name>A0A975M292_9MICC</name>
<dbReference type="AlphaFoldDB" id="A0A975M292"/>
<reference evidence="2 3" key="1">
    <citation type="submission" date="2021-05" db="EMBL/GenBank/DDBJ databases">
        <title>Novel species in genus Arthrobacter.</title>
        <authorList>
            <person name="Zhang G."/>
        </authorList>
    </citation>
    <scope>NUCLEOTIDE SEQUENCE [LARGE SCALE GENOMIC DNA]</scope>
    <source>
        <strain evidence="3">zg-ZUI227</strain>
    </source>
</reference>
<proteinExistence type="predicted"/>
<dbReference type="KEGG" id="ajg:KKR91_08550"/>
<dbReference type="NCBIfam" id="TIGR03965">
    <property type="entry name" value="mycofact_glyco"/>
    <property type="match status" value="1"/>
</dbReference>
<dbReference type="InterPro" id="IPR023981">
    <property type="entry name" value="MftF"/>
</dbReference>
<dbReference type="PANTHER" id="PTHR43646:SF6">
    <property type="entry name" value="PRE-MYCOFACTOCIN GLYCOSYLTRANSFERASE"/>
    <property type="match status" value="1"/>
</dbReference>
<organism evidence="2 3">
    <name type="scientific">Arthrobacter jiangjiafuii</name>
    <dbReference type="NCBI Taxonomy" id="2817475"/>
    <lineage>
        <taxon>Bacteria</taxon>
        <taxon>Bacillati</taxon>
        <taxon>Actinomycetota</taxon>
        <taxon>Actinomycetes</taxon>
        <taxon>Micrococcales</taxon>
        <taxon>Micrococcaceae</taxon>
        <taxon>Arthrobacter</taxon>
    </lineage>
</organism>
<protein>
    <submittedName>
        <fullName evidence="2">Mycofactocin biosynthesis glycosyltransferase MftF</fullName>
    </submittedName>
</protein>
<dbReference type="GO" id="GO:0016740">
    <property type="term" value="F:transferase activity"/>
    <property type="evidence" value="ECO:0007669"/>
    <property type="project" value="InterPro"/>
</dbReference>